<sequence length="100" mass="10688">MQFQTASTAMTASSLTLPDVHLHYLNSGGCFDELEVDAYLHGLTPLPREERDCIAQAVNELIDDVLATGASGPLPRASYSSAPATRGISSTRARQQRLVG</sequence>
<accession>A0ABT8JYE2</accession>
<organism evidence="2 3">
    <name type="scientific">Arthrobacter burdickii</name>
    <dbReference type="NCBI Taxonomy" id="3035920"/>
    <lineage>
        <taxon>Bacteria</taxon>
        <taxon>Bacillati</taxon>
        <taxon>Actinomycetota</taxon>
        <taxon>Actinomycetes</taxon>
        <taxon>Micrococcales</taxon>
        <taxon>Micrococcaceae</taxon>
        <taxon>Arthrobacter</taxon>
    </lineage>
</organism>
<comment type="caution">
    <text evidence="2">The sequence shown here is derived from an EMBL/GenBank/DDBJ whole genome shotgun (WGS) entry which is preliminary data.</text>
</comment>
<keyword evidence="3" id="KW-1185">Reference proteome</keyword>
<gene>
    <name evidence="2" type="ORF">P5G52_04845</name>
</gene>
<dbReference type="EMBL" id="JAROCG010000001">
    <property type="protein sequence ID" value="MDN4610190.1"/>
    <property type="molecule type" value="Genomic_DNA"/>
</dbReference>
<feature type="compositionally biased region" description="Polar residues" evidence="1">
    <location>
        <begin position="78"/>
        <end position="93"/>
    </location>
</feature>
<evidence type="ECO:0000313" key="2">
    <source>
        <dbReference type="EMBL" id="MDN4610190.1"/>
    </source>
</evidence>
<dbReference type="Proteomes" id="UP001174209">
    <property type="component" value="Unassembled WGS sequence"/>
</dbReference>
<protein>
    <submittedName>
        <fullName evidence="2">Uncharacterized protein</fullName>
    </submittedName>
</protein>
<reference evidence="2" key="1">
    <citation type="submission" date="2023-06" db="EMBL/GenBank/DDBJ databases">
        <title>MT1 and MT2 Draft Genomes of Novel Species.</title>
        <authorList>
            <person name="Venkateswaran K."/>
        </authorList>
    </citation>
    <scope>NUCLEOTIDE SEQUENCE</scope>
    <source>
        <strain evidence="2">IIF3SC-B10</strain>
    </source>
</reference>
<dbReference type="RefSeq" id="WP_301225171.1">
    <property type="nucleotide sequence ID" value="NZ_JAROCG010000001.1"/>
</dbReference>
<name>A0ABT8JYE2_9MICC</name>
<evidence type="ECO:0000256" key="1">
    <source>
        <dbReference type="SAM" id="MobiDB-lite"/>
    </source>
</evidence>
<proteinExistence type="predicted"/>
<evidence type="ECO:0000313" key="3">
    <source>
        <dbReference type="Proteomes" id="UP001174209"/>
    </source>
</evidence>
<feature type="region of interest" description="Disordered" evidence="1">
    <location>
        <begin position="70"/>
        <end position="100"/>
    </location>
</feature>